<organism evidence="1 2">
    <name type="scientific">Timema podura</name>
    <name type="common">Walking stick</name>
    <dbReference type="NCBI Taxonomy" id="61482"/>
    <lineage>
        <taxon>Eukaryota</taxon>
        <taxon>Metazoa</taxon>
        <taxon>Ecdysozoa</taxon>
        <taxon>Arthropoda</taxon>
        <taxon>Hexapoda</taxon>
        <taxon>Insecta</taxon>
        <taxon>Pterygota</taxon>
        <taxon>Neoptera</taxon>
        <taxon>Polyneoptera</taxon>
        <taxon>Phasmatodea</taxon>
        <taxon>Timematodea</taxon>
        <taxon>Timematoidea</taxon>
        <taxon>Timematidae</taxon>
        <taxon>Timema</taxon>
    </lineage>
</organism>
<protein>
    <submittedName>
        <fullName evidence="1">Uncharacterized protein</fullName>
    </submittedName>
</protein>
<dbReference type="EMBL" id="CAJPIN010007672">
    <property type="protein sequence ID" value="CAG2058630.1"/>
    <property type="molecule type" value="Genomic_DNA"/>
</dbReference>
<evidence type="ECO:0000313" key="2">
    <source>
        <dbReference type="Proteomes" id="UP001153148"/>
    </source>
</evidence>
<accession>A0ABN7NWI5</accession>
<comment type="caution">
    <text evidence="1">The sequence shown here is derived from an EMBL/GenBank/DDBJ whole genome shotgun (WGS) entry which is preliminary data.</text>
</comment>
<evidence type="ECO:0000313" key="1">
    <source>
        <dbReference type="EMBL" id="CAG2058630.1"/>
    </source>
</evidence>
<reference evidence="1" key="1">
    <citation type="submission" date="2021-03" db="EMBL/GenBank/DDBJ databases">
        <authorList>
            <person name="Tran Van P."/>
        </authorList>
    </citation>
    <scope>NUCLEOTIDE SEQUENCE</scope>
</reference>
<dbReference type="Proteomes" id="UP001153148">
    <property type="component" value="Unassembled WGS sequence"/>
</dbReference>
<gene>
    <name evidence="1" type="ORF">TPAB3V08_LOCUS5599</name>
</gene>
<name>A0ABN7NWI5_TIMPD</name>
<proteinExistence type="predicted"/>
<keyword evidence="2" id="KW-1185">Reference proteome</keyword>
<sequence length="135" mass="15531">MSWALAALRLNNSPRCNGVNNAILRKLPLEVINFLVELTNAILLLKLREMQQYVCLESDTTRCDQLNSSFFWLAWRPLSLMFSRASENLPFLSLDNAKQQWSVFNTVVQLSEVSDFIIGLRGRRTFSAITVYKKT</sequence>